<dbReference type="KEGG" id="ppai:E1956_45465"/>
<name>A0A4P7DCC0_9BURK</name>
<keyword evidence="1" id="KW-0614">Plasmid</keyword>
<dbReference type="EMBL" id="CP038152">
    <property type="protein sequence ID" value="QBR04352.1"/>
    <property type="molecule type" value="Genomic_DNA"/>
</dbReference>
<gene>
    <name evidence="1" type="ORF">E1956_45465</name>
</gene>
<accession>A0A4P7DCC0</accession>
<geneLocation type="plasmid" evidence="1 2">
    <name>unnamed1</name>
</geneLocation>
<proteinExistence type="predicted"/>
<sequence length="73" mass="8153">MSKQRKFTATVKEPPNRATATAYGFAIHLEDLESDPSFGTHRLVIELQPETTVEQADELARQLNRLGVSVTLK</sequence>
<dbReference type="RefSeq" id="WP_134760652.1">
    <property type="nucleotide sequence ID" value="NZ_CP038152.1"/>
</dbReference>
<dbReference type="GeneID" id="39649839"/>
<keyword evidence="2" id="KW-1185">Reference proteome</keyword>
<protein>
    <submittedName>
        <fullName evidence="1">Uncharacterized protein</fullName>
    </submittedName>
</protein>
<dbReference type="Proteomes" id="UP000295727">
    <property type="component" value="Plasmid unnamed1"/>
</dbReference>
<reference evidence="1 2" key="1">
    <citation type="submission" date="2019-03" db="EMBL/GenBank/DDBJ databases">
        <title>Paraburkholderia sp. 7MH5, isolated from subtropical forest soil.</title>
        <authorList>
            <person name="Gao Z.-H."/>
            <person name="Qiu L.-H."/>
        </authorList>
    </citation>
    <scope>NUCLEOTIDE SEQUENCE [LARGE SCALE GENOMIC DNA]</scope>
    <source>
        <strain evidence="1 2">7MH5</strain>
        <plasmid evidence="1 2">unnamed1</plasmid>
    </source>
</reference>
<evidence type="ECO:0000313" key="1">
    <source>
        <dbReference type="EMBL" id="QBR04352.1"/>
    </source>
</evidence>
<evidence type="ECO:0000313" key="2">
    <source>
        <dbReference type="Proteomes" id="UP000295727"/>
    </source>
</evidence>
<organism evidence="1 2">
    <name type="scientific">Paraburkholderia pallida</name>
    <dbReference type="NCBI Taxonomy" id="2547399"/>
    <lineage>
        <taxon>Bacteria</taxon>
        <taxon>Pseudomonadati</taxon>
        <taxon>Pseudomonadota</taxon>
        <taxon>Betaproteobacteria</taxon>
        <taxon>Burkholderiales</taxon>
        <taxon>Burkholderiaceae</taxon>
        <taxon>Paraburkholderia</taxon>
    </lineage>
</organism>
<dbReference type="AlphaFoldDB" id="A0A4P7DCC0"/>